<feature type="transmembrane region" description="Helical" evidence="4">
    <location>
        <begin position="12"/>
        <end position="34"/>
    </location>
</feature>
<dbReference type="Pfam" id="PF06977">
    <property type="entry name" value="SdiA-regulated"/>
    <property type="match status" value="1"/>
</dbReference>
<dbReference type="GO" id="GO:0005886">
    <property type="term" value="C:plasma membrane"/>
    <property type="evidence" value="ECO:0007669"/>
    <property type="project" value="UniProtKB-SubCell"/>
</dbReference>
<name>A0A7Z8ZT92_9ESCH</name>
<organism evidence="5 6">
    <name type="scientific">Escherichia marmotae</name>
    <dbReference type="NCBI Taxonomy" id="1499973"/>
    <lineage>
        <taxon>Bacteria</taxon>
        <taxon>Pseudomonadati</taxon>
        <taxon>Pseudomonadota</taxon>
        <taxon>Gammaproteobacteria</taxon>
        <taxon>Enterobacterales</taxon>
        <taxon>Enterobacteriaceae</taxon>
        <taxon>Escherichia</taxon>
    </lineage>
</organism>
<dbReference type="AlphaFoldDB" id="A0A7Z8ZT92"/>
<gene>
    <name evidence="5" type="primary">yjiK_2</name>
    <name evidence="5" type="ORF">NCTC8196_03788</name>
</gene>
<comment type="subcellular location">
    <subcellularLocation>
        <location evidence="1">Cell membrane</location>
        <topology evidence="1">Single-pass membrane protein</topology>
    </subcellularLocation>
</comment>
<evidence type="ECO:0000256" key="2">
    <source>
        <dbReference type="ARBA" id="ARBA00022475"/>
    </source>
</evidence>
<sequence length="183" mass="20594">MNLKHHFERRSALPTAFILIVVAVLTLLFPEVWYPQENAWQLSVKKHIPGINGGLSGLTRNPDSETLFAVTDHPSSVVELDRDGNVLRVVSSAEDHDFEAIEYLGQNLYTLSRERERTLGTYRIDGDTLLLSPPLYALTLNINRNSDNAGFEGLARGMTNNKLMVAQEKKHSIFTPPIVQQIR</sequence>
<keyword evidence="2" id="KW-1003">Cell membrane</keyword>
<evidence type="ECO:0000256" key="3">
    <source>
        <dbReference type="ARBA" id="ARBA00023136"/>
    </source>
</evidence>
<dbReference type="SUPFAM" id="SSF50956">
    <property type="entry name" value="Thermostable phytase (3-phytase)"/>
    <property type="match status" value="1"/>
</dbReference>
<evidence type="ECO:0000313" key="6">
    <source>
        <dbReference type="Proteomes" id="UP000277464"/>
    </source>
</evidence>
<reference evidence="5 6" key="1">
    <citation type="submission" date="2018-12" db="EMBL/GenBank/DDBJ databases">
        <authorList>
            <consortium name="Pathogen Informatics"/>
        </authorList>
    </citation>
    <scope>NUCLEOTIDE SEQUENCE [LARGE SCALE GENOMIC DNA]</scope>
    <source>
        <strain evidence="5 6">NCTC8196</strain>
    </source>
</reference>
<evidence type="ECO:0000256" key="1">
    <source>
        <dbReference type="ARBA" id="ARBA00004162"/>
    </source>
</evidence>
<dbReference type="InterPro" id="IPR009722">
    <property type="entry name" value="YjiK/CarP"/>
</dbReference>
<dbReference type="Proteomes" id="UP000277464">
    <property type="component" value="Chromosome"/>
</dbReference>
<evidence type="ECO:0000256" key="4">
    <source>
        <dbReference type="SAM" id="Phobius"/>
    </source>
</evidence>
<dbReference type="EMBL" id="LR134270">
    <property type="protein sequence ID" value="VED81134.1"/>
    <property type="molecule type" value="Genomic_DNA"/>
</dbReference>
<keyword evidence="4" id="KW-1133">Transmembrane helix</keyword>
<proteinExistence type="predicted"/>
<keyword evidence="3 4" id="KW-0472">Membrane</keyword>
<evidence type="ECO:0000313" key="5">
    <source>
        <dbReference type="EMBL" id="VED81134.1"/>
    </source>
</evidence>
<accession>A0A7Z8ZT92</accession>
<keyword evidence="4" id="KW-0812">Transmembrane</keyword>
<protein>
    <submittedName>
        <fullName evidence="5">SdiA-regulated protein</fullName>
    </submittedName>
</protein>